<dbReference type="EMBL" id="CM055107">
    <property type="protein sequence ID" value="KAJ7526998.1"/>
    <property type="molecule type" value="Genomic_DNA"/>
</dbReference>
<reference evidence="2" key="1">
    <citation type="journal article" date="2024" name="Proc. Natl. Acad. Sci. U.S.A.">
        <title>Extraordinary preservation of gene collinearity over three hundred million years revealed in homosporous lycophytes.</title>
        <authorList>
            <person name="Li C."/>
            <person name="Wickell D."/>
            <person name="Kuo L.Y."/>
            <person name="Chen X."/>
            <person name="Nie B."/>
            <person name="Liao X."/>
            <person name="Peng D."/>
            <person name="Ji J."/>
            <person name="Jenkins J."/>
            <person name="Williams M."/>
            <person name="Shu S."/>
            <person name="Plott C."/>
            <person name="Barry K."/>
            <person name="Rajasekar S."/>
            <person name="Grimwood J."/>
            <person name="Han X."/>
            <person name="Sun S."/>
            <person name="Hou Z."/>
            <person name="He W."/>
            <person name="Dai G."/>
            <person name="Sun C."/>
            <person name="Schmutz J."/>
            <person name="Leebens-Mack J.H."/>
            <person name="Li F.W."/>
            <person name="Wang L."/>
        </authorList>
    </citation>
    <scope>NUCLEOTIDE SEQUENCE [LARGE SCALE GENOMIC DNA]</scope>
    <source>
        <strain evidence="2">cv. PW_Plant_1</strain>
    </source>
</reference>
<organism evidence="1 2">
    <name type="scientific">Diphasiastrum complanatum</name>
    <name type="common">Issler's clubmoss</name>
    <name type="synonym">Lycopodium complanatum</name>
    <dbReference type="NCBI Taxonomy" id="34168"/>
    <lineage>
        <taxon>Eukaryota</taxon>
        <taxon>Viridiplantae</taxon>
        <taxon>Streptophyta</taxon>
        <taxon>Embryophyta</taxon>
        <taxon>Tracheophyta</taxon>
        <taxon>Lycopodiopsida</taxon>
        <taxon>Lycopodiales</taxon>
        <taxon>Lycopodiaceae</taxon>
        <taxon>Lycopodioideae</taxon>
        <taxon>Diphasiastrum</taxon>
    </lineage>
</organism>
<evidence type="ECO:0000313" key="1">
    <source>
        <dbReference type="EMBL" id="KAJ7526998.1"/>
    </source>
</evidence>
<accession>A0ACC2BB54</accession>
<name>A0ACC2BB54_DIPCM</name>
<protein>
    <submittedName>
        <fullName evidence="1">Uncharacterized protein</fullName>
    </submittedName>
</protein>
<sequence>MGFLKCNIYPISPIISHVCLCIGVSVSGATCCLAASCLAPRMCACSAPSALPGTWPGTNIACLVPLACLWLPGATCAARDRGTLLHVKDLSVAFLTGTSIACLVPLACGYPGRGPAPVLPAWCHLPVATRGHLRCPRSRHAVACERFERRIFYGHRARPTGAKKYFEQSKPRVAEAHERALLPSHANKLLHFPLALGPLQIDLGEPRLFLAGTIWIMRGGVP</sequence>
<proteinExistence type="predicted"/>
<gene>
    <name evidence="1" type="ORF">O6H91_16G031200</name>
</gene>
<comment type="caution">
    <text evidence="1">The sequence shown here is derived from an EMBL/GenBank/DDBJ whole genome shotgun (WGS) entry which is preliminary data.</text>
</comment>
<evidence type="ECO:0000313" key="2">
    <source>
        <dbReference type="Proteomes" id="UP001162992"/>
    </source>
</evidence>
<dbReference type="Proteomes" id="UP001162992">
    <property type="component" value="Chromosome 16"/>
</dbReference>
<keyword evidence="2" id="KW-1185">Reference proteome</keyword>